<evidence type="ECO:0000313" key="1">
    <source>
        <dbReference type="EMBL" id="CAB5077316.1"/>
    </source>
</evidence>
<reference evidence="1" key="1">
    <citation type="submission" date="2020-05" db="EMBL/GenBank/DDBJ databases">
        <authorList>
            <person name="Chiriac C."/>
            <person name="Salcher M."/>
            <person name="Ghai R."/>
            <person name="Kavagutti S V."/>
        </authorList>
    </citation>
    <scope>NUCLEOTIDE SEQUENCE</scope>
</reference>
<gene>
    <name evidence="1" type="ORF">UFOPK4367_01201</name>
</gene>
<dbReference type="EMBL" id="CAFBRC010000091">
    <property type="protein sequence ID" value="CAB5077316.1"/>
    <property type="molecule type" value="Genomic_DNA"/>
</dbReference>
<accession>A0A6J7VJX0</accession>
<proteinExistence type="predicted"/>
<dbReference type="AlphaFoldDB" id="A0A6J7VJX0"/>
<protein>
    <submittedName>
        <fullName evidence="1">Unannotated protein</fullName>
    </submittedName>
</protein>
<organism evidence="1">
    <name type="scientific">freshwater metagenome</name>
    <dbReference type="NCBI Taxonomy" id="449393"/>
    <lineage>
        <taxon>unclassified sequences</taxon>
        <taxon>metagenomes</taxon>
        <taxon>ecological metagenomes</taxon>
    </lineage>
</organism>
<sequence length="77" mass="8400">MLFIEFGVHDLPRAESKEGKHEKSTCMSYGTCVQPGIVFVRYSTKEIRHDVVEAGKAIAVCADRALRFTGGAAAVIE</sequence>
<name>A0A6J7VJX0_9ZZZZ</name>